<reference evidence="2 3" key="1">
    <citation type="submission" date="2019-02" db="EMBL/GenBank/DDBJ databases">
        <authorList>
            <consortium name="Pathogen Informatics"/>
        </authorList>
    </citation>
    <scope>NUCLEOTIDE SEQUENCE [LARGE SCALE GENOMIC DNA]</scope>
    <source>
        <strain evidence="2 3">3012STDY6756503</strain>
    </source>
</reference>
<dbReference type="EMBL" id="CAACYD010000005">
    <property type="protein sequence ID" value="VFA81743.1"/>
    <property type="molecule type" value="Genomic_DNA"/>
</dbReference>
<gene>
    <name evidence="2" type="ORF">NCTC8139_00690</name>
</gene>
<proteinExistence type="predicted"/>
<dbReference type="InterPro" id="IPR024975">
    <property type="entry name" value="NOV_C"/>
</dbReference>
<sequence length="181" mass="20272">MPFKSGDRYREPEANEIEHVGLYFQLGVRRIDQKAFDSICNEGLKTSEPVAAYATASDAQEVDKIAMALALAEAANRWPTAEICRMPHNNPGFDIEIRLTDGSVHYIEVKGTRSHEPRFFISSGEIEYSLAHAAGYSIWIYHSIDLDRKTGILVEHDGAVTDSEFDLCPTQYRGRLKPPAV</sequence>
<dbReference type="Proteomes" id="UP000360750">
    <property type="component" value="Unassembled WGS sequence"/>
</dbReference>
<accession>A0ABD7UYX7</accession>
<evidence type="ECO:0000313" key="2">
    <source>
        <dbReference type="EMBL" id="VFA81743.1"/>
    </source>
</evidence>
<comment type="caution">
    <text evidence="2">The sequence shown here is derived from an EMBL/GenBank/DDBJ whole genome shotgun (WGS) entry which is preliminary data.</text>
</comment>
<feature type="domain" description="Protein NO VEIN C-terminal" evidence="1">
    <location>
        <begin position="65"/>
        <end position="140"/>
    </location>
</feature>
<dbReference type="GeneID" id="60748734"/>
<dbReference type="AlphaFoldDB" id="A0ABD7UYX7"/>
<dbReference type="RefSeq" id="WP_131733478.1">
    <property type="nucleotide sequence ID" value="NZ_CAACYD010000005.1"/>
</dbReference>
<organism evidence="2 3">
    <name type="scientific">Gordonia paraffinivorans</name>
    <dbReference type="NCBI Taxonomy" id="175628"/>
    <lineage>
        <taxon>Bacteria</taxon>
        <taxon>Bacillati</taxon>
        <taxon>Actinomycetota</taxon>
        <taxon>Actinomycetes</taxon>
        <taxon>Mycobacteriales</taxon>
        <taxon>Gordoniaceae</taxon>
        <taxon>Gordonia</taxon>
    </lineage>
</organism>
<protein>
    <recommendedName>
        <fullName evidence="1">Protein NO VEIN C-terminal domain-containing protein</fullName>
    </recommendedName>
</protein>
<evidence type="ECO:0000313" key="3">
    <source>
        <dbReference type="Proteomes" id="UP000360750"/>
    </source>
</evidence>
<evidence type="ECO:0000259" key="1">
    <source>
        <dbReference type="Pfam" id="PF13020"/>
    </source>
</evidence>
<dbReference type="Pfam" id="PF13020">
    <property type="entry name" value="NOV_C"/>
    <property type="match status" value="1"/>
</dbReference>
<name>A0ABD7UYX7_9ACTN</name>